<evidence type="ECO:0000256" key="3">
    <source>
        <dbReference type="ARBA" id="ARBA00022737"/>
    </source>
</evidence>
<gene>
    <name evidence="8" type="ORF">CAMP_LOCUS10932</name>
</gene>
<keyword evidence="6" id="KW-0539">Nucleus</keyword>
<dbReference type="InterPro" id="IPR005607">
    <property type="entry name" value="BSD_dom"/>
</dbReference>
<evidence type="ECO:0000313" key="8">
    <source>
        <dbReference type="EMBL" id="CAI5448295.1"/>
    </source>
</evidence>
<dbReference type="Pfam" id="PF08567">
    <property type="entry name" value="PH_TFIIH"/>
    <property type="match status" value="1"/>
</dbReference>
<evidence type="ECO:0000313" key="9">
    <source>
        <dbReference type="Proteomes" id="UP001152747"/>
    </source>
</evidence>
<proteinExistence type="inferred from homology"/>
<dbReference type="GO" id="GO:0006289">
    <property type="term" value="P:nucleotide-excision repair"/>
    <property type="evidence" value="ECO:0007669"/>
    <property type="project" value="InterPro"/>
</dbReference>
<dbReference type="CDD" id="cd13229">
    <property type="entry name" value="PH_TFIIH"/>
    <property type="match status" value="1"/>
</dbReference>
<feature type="domain" description="BSD" evidence="7">
    <location>
        <begin position="190"/>
        <end position="242"/>
    </location>
</feature>
<dbReference type="SUPFAM" id="SSF140383">
    <property type="entry name" value="BSD domain-like"/>
    <property type="match status" value="2"/>
</dbReference>
<comment type="caution">
    <text evidence="8">The sequence shown here is derived from an EMBL/GenBank/DDBJ whole genome shotgun (WGS) entry which is preliminary data.</text>
</comment>
<evidence type="ECO:0000256" key="4">
    <source>
        <dbReference type="ARBA" id="ARBA00023015"/>
    </source>
</evidence>
<accession>A0A9P1IMD5</accession>
<keyword evidence="3" id="KW-0677">Repeat</keyword>
<dbReference type="InterPro" id="IPR011993">
    <property type="entry name" value="PH-like_dom_sf"/>
</dbReference>
<dbReference type="SMART" id="SM00751">
    <property type="entry name" value="BSD"/>
    <property type="match status" value="2"/>
</dbReference>
<dbReference type="SUPFAM" id="SSF50729">
    <property type="entry name" value="PH domain-like"/>
    <property type="match status" value="1"/>
</dbReference>
<evidence type="ECO:0000259" key="7">
    <source>
        <dbReference type="PROSITE" id="PS50858"/>
    </source>
</evidence>
<dbReference type="InterPro" id="IPR027079">
    <property type="entry name" value="Tfb1/GTF2H1"/>
</dbReference>
<organism evidence="8 9">
    <name type="scientific">Caenorhabditis angaria</name>
    <dbReference type="NCBI Taxonomy" id="860376"/>
    <lineage>
        <taxon>Eukaryota</taxon>
        <taxon>Metazoa</taxon>
        <taxon>Ecdysozoa</taxon>
        <taxon>Nematoda</taxon>
        <taxon>Chromadorea</taxon>
        <taxon>Rhabditida</taxon>
        <taxon>Rhabditina</taxon>
        <taxon>Rhabditomorpha</taxon>
        <taxon>Rhabditoidea</taxon>
        <taxon>Rhabditidae</taxon>
        <taxon>Peloderinae</taxon>
        <taxon>Caenorhabditis</taxon>
    </lineage>
</organism>
<dbReference type="EMBL" id="CANHGI010000004">
    <property type="protein sequence ID" value="CAI5448295.1"/>
    <property type="molecule type" value="Genomic_DNA"/>
</dbReference>
<dbReference type="Gene3D" id="6.10.140.1200">
    <property type="match status" value="1"/>
</dbReference>
<dbReference type="GO" id="GO:0000439">
    <property type="term" value="C:transcription factor TFIIH core complex"/>
    <property type="evidence" value="ECO:0007669"/>
    <property type="project" value="InterPro"/>
</dbReference>
<evidence type="ECO:0000256" key="6">
    <source>
        <dbReference type="ARBA" id="ARBA00023242"/>
    </source>
</evidence>
<keyword evidence="5" id="KW-0804">Transcription</keyword>
<dbReference type="Gene3D" id="2.30.29.30">
    <property type="entry name" value="Pleckstrin-homology domain (PH domain)/Phosphotyrosine-binding domain (PTB)"/>
    <property type="match status" value="1"/>
</dbReference>
<dbReference type="InterPro" id="IPR013876">
    <property type="entry name" value="TFIIH_BTF_p62_N"/>
</dbReference>
<keyword evidence="9" id="KW-1185">Reference proteome</keyword>
<dbReference type="Proteomes" id="UP001152747">
    <property type="component" value="Unassembled WGS sequence"/>
</dbReference>
<sequence length="526" mass="60768">MAEIVVEVTFRCHPKKAGDGKSPIGRLTIFREYVEWRDNASPEVLTLKFIHIKGQRVSPPHKSKVQLQLVLENEEQATFVFLNPAHDKETLAKERDSVKETLQQALISHRARVNQLAASVEKQSIAVELEAKQKILRENKTLEQLYKSLVATKLILPQDFWEDYYKKEGQSEDRIGINGAFLANIAQQEGTNGVKLNLNAEIIQAIFVTYPAVEKKHLELVPHEMTESAFWTKFFQSHYFHRESEVLPNPKDPFADCVKSDEEEMKKLSAEGILRKRFDLDHLDDYGFRDFTYKSESLPKSVRATLIKRCNYLSEKILAISWKDGGAETIAAGTKTNEKQGFAVLNRVVAETENRLESGDLAETSTSEEYQHLKIDEKNVAEIPEYSENEAETYKNTVLRFFQNNSNEKILNPKDMEHEQTMVFEDGLSNGNNKISENVKKAENWEMTNVELGEMREMQNATREICRHFWTSFPPKTPEMEAKLKRMVETLTTYRADKVGKKHTEHCIQMIDLALEKYRQFIDRQK</sequence>
<dbReference type="PROSITE" id="PS50858">
    <property type="entry name" value="BSD"/>
    <property type="match status" value="2"/>
</dbReference>
<dbReference type="GO" id="GO:0006351">
    <property type="term" value="P:DNA-templated transcription"/>
    <property type="evidence" value="ECO:0007669"/>
    <property type="project" value="InterPro"/>
</dbReference>
<dbReference type="AlphaFoldDB" id="A0A9P1IMD5"/>
<protein>
    <recommendedName>
        <fullName evidence="7">BSD domain-containing protein</fullName>
    </recommendedName>
</protein>
<dbReference type="Gene3D" id="1.10.3970.10">
    <property type="entry name" value="BSD domain"/>
    <property type="match status" value="1"/>
</dbReference>
<dbReference type="Pfam" id="PF03909">
    <property type="entry name" value="BSD"/>
    <property type="match status" value="1"/>
</dbReference>
<keyword evidence="4" id="KW-0805">Transcription regulation</keyword>
<evidence type="ECO:0000256" key="1">
    <source>
        <dbReference type="ARBA" id="ARBA00004123"/>
    </source>
</evidence>
<dbReference type="PANTHER" id="PTHR12856">
    <property type="entry name" value="TRANSCRIPTION INITIATION FACTOR IIH-RELATED"/>
    <property type="match status" value="1"/>
</dbReference>
<comment type="similarity">
    <text evidence="2">Belongs to the TFB1 family.</text>
</comment>
<evidence type="ECO:0000256" key="5">
    <source>
        <dbReference type="ARBA" id="ARBA00023163"/>
    </source>
</evidence>
<comment type="subcellular location">
    <subcellularLocation>
        <location evidence="1">Nucleus</location>
    </subcellularLocation>
</comment>
<dbReference type="InterPro" id="IPR035925">
    <property type="entry name" value="BSD_dom_sf"/>
</dbReference>
<dbReference type="FunFam" id="1.10.3970.10:FF:000004">
    <property type="entry name" value="General Transcription Factor homolog"/>
    <property type="match status" value="1"/>
</dbReference>
<evidence type="ECO:0000256" key="2">
    <source>
        <dbReference type="ARBA" id="ARBA00009448"/>
    </source>
</evidence>
<reference evidence="8" key="1">
    <citation type="submission" date="2022-11" db="EMBL/GenBank/DDBJ databases">
        <authorList>
            <person name="Kikuchi T."/>
        </authorList>
    </citation>
    <scope>NUCLEOTIDE SEQUENCE</scope>
    <source>
        <strain evidence="8">PS1010</strain>
    </source>
</reference>
<feature type="domain" description="BSD" evidence="7">
    <location>
        <begin position="114"/>
        <end position="172"/>
    </location>
</feature>
<name>A0A9P1IMD5_9PELO</name>
<dbReference type="OrthoDB" id="360521at2759"/>